<evidence type="ECO:0008006" key="3">
    <source>
        <dbReference type="Google" id="ProtNLM"/>
    </source>
</evidence>
<dbReference type="Gene3D" id="3.20.20.210">
    <property type="match status" value="1"/>
</dbReference>
<organism evidence="1 2">
    <name type="scientific">Deinandra increscens subsp. villosa</name>
    <dbReference type="NCBI Taxonomy" id="3103831"/>
    <lineage>
        <taxon>Eukaryota</taxon>
        <taxon>Viridiplantae</taxon>
        <taxon>Streptophyta</taxon>
        <taxon>Embryophyta</taxon>
        <taxon>Tracheophyta</taxon>
        <taxon>Spermatophyta</taxon>
        <taxon>Magnoliopsida</taxon>
        <taxon>eudicotyledons</taxon>
        <taxon>Gunneridae</taxon>
        <taxon>Pentapetalae</taxon>
        <taxon>asterids</taxon>
        <taxon>campanulids</taxon>
        <taxon>Asterales</taxon>
        <taxon>Asteraceae</taxon>
        <taxon>Asteroideae</taxon>
        <taxon>Heliantheae alliance</taxon>
        <taxon>Madieae</taxon>
        <taxon>Madiinae</taxon>
        <taxon>Deinandra</taxon>
    </lineage>
</organism>
<keyword evidence="2" id="KW-1185">Reference proteome</keyword>
<dbReference type="Proteomes" id="UP001408789">
    <property type="component" value="Unassembled WGS sequence"/>
</dbReference>
<accession>A0AAP0H3Y0</accession>
<proteinExistence type="predicted"/>
<dbReference type="SUPFAM" id="SSF51726">
    <property type="entry name" value="UROD/MetE-like"/>
    <property type="match status" value="1"/>
</dbReference>
<dbReference type="AlphaFoldDB" id="A0AAP0H3Y0"/>
<protein>
    <recommendedName>
        <fullName evidence="3">Cobalamin-independent methionine synthase MetE C-terminal/archaeal domain-containing protein</fullName>
    </recommendedName>
</protein>
<gene>
    <name evidence="1" type="ORF">SSX86_008309</name>
</gene>
<comment type="caution">
    <text evidence="1">The sequence shown here is derived from an EMBL/GenBank/DDBJ whole genome shotgun (WGS) entry which is preliminary data.</text>
</comment>
<evidence type="ECO:0000313" key="2">
    <source>
        <dbReference type="Proteomes" id="UP001408789"/>
    </source>
</evidence>
<reference evidence="1 2" key="1">
    <citation type="submission" date="2024-04" db="EMBL/GenBank/DDBJ databases">
        <title>The reference genome of an endangered Asteraceae, Deinandra increscens subsp. villosa, native to the Central Coast of California.</title>
        <authorList>
            <person name="Guilliams M."/>
            <person name="Hasenstab-Lehman K."/>
            <person name="Meyer R."/>
            <person name="Mcevoy S."/>
        </authorList>
    </citation>
    <scope>NUCLEOTIDE SEQUENCE [LARGE SCALE GENOMIC DNA]</scope>
    <source>
        <tissue evidence="1">Leaf</tissue>
    </source>
</reference>
<evidence type="ECO:0000313" key="1">
    <source>
        <dbReference type="EMBL" id="KAK9071879.1"/>
    </source>
</evidence>
<name>A0AAP0H3Y0_9ASTR</name>
<dbReference type="EMBL" id="JBCNJP010000010">
    <property type="protein sequence ID" value="KAK9071879.1"/>
    <property type="molecule type" value="Genomic_DNA"/>
</dbReference>
<dbReference type="InterPro" id="IPR038071">
    <property type="entry name" value="UROD/MetE-like_sf"/>
</dbReference>
<sequence length="97" mass="10674">MFKGLVGGGRWYAFRLIFADVHHSVPYFNATTDIAIVYTMHAHLDDPGREEWGGFPSGTKAAVAGMLVREVIAELKAAGATWIQFDEAILVKDLEAH</sequence>